<dbReference type="Pfam" id="PF07254">
    <property type="entry name" value="Cpta_toxin"/>
    <property type="match status" value="1"/>
</dbReference>
<dbReference type="InterPro" id="IPR009883">
    <property type="entry name" value="YgfX"/>
</dbReference>
<feature type="transmembrane region" description="Helical" evidence="1">
    <location>
        <begin position="38"/>
        <end position="54"/>
    </location>
</feature>
<feature type="transmembrane region" description="Helical" evidence="1">
    <location>
        <begin position="12"/>
        <end position="32"/>
    </location>
</feature>
<keyword evidence="1" id="KW-0812">Transmembrane</keyword>
<dbReference type="AlphaFoldDB" id="A0A9X1WX11"/>
<comment type="caution">
    <text evidence="2">The sequence shown here is derived from an EMBL/GenBank/DDBJ whole genome shotgun (WGS) entry which is preliminary data.</text>
</comment>
<sequence length="140" mass="16110">MDASNLYVQLKVSFYKLLIQIGLLAILFVLALQTMPSIWALLLTVVAGFFSLFFRNRSPITAMAHLDQNTWTLAKNSLKNSQVVKSNLQQQAELKSIQSFGILLFFQFENKDEKPIHLWIAKDQVSLVDWKKLKQLQLLN</sequence>
<keyword evidence="1" id="KW-0472">Membrane</keyword>
<organism evidence="2 3">
    <name type="scientific">Acinetobacter sedimenti</name>
    <dbReference type="NCBI Taxonomy" id="2919922"/>
    <lineage>
        <taxon>Bacteria</taxon>
        <taxon>Pseudomonadati</taxon>
        <taxon>Pseudomonadota</taxon>
        <taxon>Gammaproteobacteria</taxon>
        <taxon>Moraxellales</taxon>
        <taxon>Moraxellaceae</taxon>
        <taxon>Acinetobacter</taxon>
    </lineage>
</organism>
<dbReference type="RefSeq" id="WP_241570079.1">
    <property type="nucleotide sequence ID" value="NZ_JAKUML010000001.1"/>
</dbReference>
<evidence type="ECO:0000313" key="3">
    <source>
        <dbReference type="Proteomes" id="UP001139701"/>
    </source>
</evidence>
<reference evidence="2" key="1">
    <citation type="submission" date="2022-02" db="EMBL/GenBank/DDBJ databases">
        <title>Acinetobacter A3.8 sp. nov., isolated from Sediment (Zhairuo Island).</title>
        <authorList>
            <person name="Zheng K."/>
        </authorList>
    </citation>
    <scope>NUCLEOTIDE SEQUENCE</scope>
    <source>
        <strain evidence="2">A3.8</strain>
    </source>
</reference>
<proteinExistence type="predicted"/>
<name>A0A9X1WX11_9GAMM</name>
<dbReference type="Proteomes" id="UP001139701">
    <property type="component" value="Unassembled WGS sequence"/>
</dbReference>
<keyword evidence="3" id="KW-1185">Reference proteome</keyword>
<evidence type="ECO:0000313" key="2">
    <source>
        <dbReference type="EMBL" id="MCJ8145437.1"/>
    </source>
</evidence>
<gene>
    <name evidence="2" type="ORF">MKI79_00630</name>
</gene>
<keyword evidence="1" id="KW-1133">Transmembrane helix</keyword>
<accession>A0A9X1WX11</accession>
<dbReference type="EMBL" id="JAKUML010000001">
    <property type="protein sequence ID" value="MCJ8145437.1"/>
    <property type="molecule type" value="Genomic_DNA"/>
</dbReference>
<evidence type="ECO:0000256" key="1">
    <source>
        <dbReference type="SAM" id="Phobius"/>
    </source>
</evidence>
<protein>
    <submittedName>
        <fullName evidence="2">Uncharacterized protein</fullName>
    </submittedName>
</protein>